<dbReference type="Proteomes" id="UP000516369">
    <property type="component" value="Chromosome"/>
</dbReference>
<dbReference type="AlphaFoldDB" id="A0A7H1N1G4"/>
<dbReference type="SUPFAM" id="SSF52980">
    <property type="entry name" value="Restriction endonuclease-like"/>
    <property type="match status" value="1"/>
</dbReference>
<dbReference type="CDD" id="cd01038">
    <property type="entry name" value="Endonuclease_DUF559"/>
    <property type="match status" value="1"/>
</dbReference>
<dbReference type="RefSeq" id="WP_190260072.1">
    <property type="nucleotide sequence ID" value="NZ_CP053923.1"/>
</dbReference>
<dbReference type="PANTHER" id="PTHR38590">
    <property type="entry name" value="BLL0828 PROTEIN"/>
    <property type="match status" value="1"/>
</dbReference>
<gene>
    <name evidence="2" type="ORF">HQ394_09680</name>
</gene>
<dbReference type="InterPro" id="IPR047216">
    <property type="entry name" value="Endonuclease_DUF559_bact"/>
</dbReference>
<dbReference type="KEGG" id="dvn:HQ394_09680"/>
<feature type="domain" description="DUF559" evidence="1">
    <location>
        <begin position="7"/>
        <end position="108"/>
    </location>
</feature>
<evidence type="ECO:0000313" key="3">
    <source>
        <dbReference type="Proteomes" id="UP000516369"/>
    </source>
</evidence>
<dbReference type="EMBL" id="CP053923">
    <property type="protein sequence ID" value="QNT69550.1"/>
    <property type="molecule type" value="Genomic_DNA"/>
</dbReference>
<name>A0A7H1N1G4_9PROT</name>
<dbReference type="GO" id="GO:0004519">
    <property type="term" value="F:endonuclease activity"/>
    <property type="evidence" value="ECO:0007669"/>
    <property type="project" value="UniProtKB-KW"/>
</dbReference>
<keyword evidence="2" id="KW-0540">Nuclease</keyword>
<keyword evidence="2" id="KW-0378">Hydrolase</keyword>
<keyword evidence="3" id="KW-1185">Reference proteome</keyword>
<accession>A0A7H1N1G4</accession>
<dbReference type="InterPro" id="IPR011335">
    <property type="entry name" value="Restrct_endonuc-II-like"/>
</dbReference>
<proteinExistence type="predicted"/>
<evidence type="ECO:0000313" key="2">
    <source>
        <dbReference type="EMBL" id="QNT69550.1"/>
    </source>
</evidence>
<protein>
    <submittedName>
        <fullName evidence="2">Endonuclease domain-containing protein</fullName>
    </submittedName>
</protein>
<sequence length="114" mass="12645">MIQEASIQQARQLRRDATPAERTLWRHLRNGQLAGLKFRRQVPIGPYIVDFVCVETKVVVEVDGGQHADNAADRLRDGALRSKGYRVVRVWNSEVMESIEGVLANIAGACGCGE</sequence>
<dbReference type="Pfam" id="PF04480">
    <property type="entry name" value="DUF559"/>
    <property type="match status" value="1"/>
</dbReference>
<evidence type="ECO:0000259" key="1">
    <source>
        <dbReference type="Pfam" id="PF04480"/>
    </source>
</evidence>
<reference evidence="2 3" key="1">
    <citation type="submission" date="2020-05" db="EMBL/GenBank/DDBJ databases">
        <title>Complete closed genome sequence of Defluviicoccus vanus.</title>
        <authorList>
            <person name="Bessarab I."/>
            <person name="Arumugam K."/>
            <person name="Maszenan A.M."/>
            <person name="Seviour R.J."/>
            <person name="Williams R.B."/>
        </authorList>
    </citation>
    <scope>NUCLEOTIDE SEQUENCE [LARGE SCALE GENOMIC DNA]</scope>
    <source>
        <strain evidence="2 3">Ben 114</strain>
    </source>
</reference>
<dbReference type="PANTHER" id="PTHR38590:SF1">
    <property type="entry name" value="BLL0828 PROTEIN"/>
    <property type="match status" value="1"/>
</dbReference>
<dbReference type="InterPro" id="IPR007569">
    <property type="entry name" value="DUF559"/>
</dbReference>
<dbReference type="Gene3D" id="3.40.960.10">
    <property type="entry name" value="VSR Endonuclease"/>
    <property type="match status" value="1"/>
</dbReference>
<organism evidence="2 3">
    <name type="scientific">Defluviicoccus vanus</name>
    <dbReference type="NCBI Taxonomy" id="111831"/>
    <lineage>
        <taxon>Bacteria</taxon>
        <taxon>Pseudomonadati</taxon>
        <taxon>Pseudomonadota</taxon>
        <taxon>Alphaproteobacteria</taxon>
        <taxon>Rhodospirillales</taxon>
        <taxon>Rhodospirillaceae</taxon>
        <taxon>Defluviicoccus</taxon>
    </lineage>
</organism>
<keyword evidence="2" id="KW-0255">Endonuclease</keyword>